<evidence type="ECO:0000313" key="11">
    <source>
        <dbReference type="EMBL" id="CRI37900.1"/>
    </source>
</evidence>
<evidence type="ECO:0000313" key="19">
    <source>
        <dbReference type="EMBL" id="CRI50316.1"/>
    </source>
</evidence>
<feature type="transmembrane region" description="Helical" evidence="9">
    <location>
        <begin position="341"/>
        <end position="369"/>
    </location>
</feature>
<dbReference type="GO" id="GO:0046872">
    <property type="term" value="F:metal ion binding"/>
    <property type="evidence" value="ECO:0007669"/>
    <property type="project" value="UniProtKB-KW"/>
</dbReference>
<dbReference type="SUPFAM" id="SSF161093">
    <property type="entry name" value="MgtE membrane domain-like"/>
    <property type="match status" value="1"/>
</dbReference>
<proteinExistence type="inferred from homology"/>
<keyword evidence="5 9" id="KW-0460">Magnesium</keyword>
<keyword evidence="3 9" id="KW-0813">Transport</keyword>
<sequence>MVGEQNRNEEKLDTAFSSGNLMDSRTSHLDDELSFKLEKAFTCLSTDIHSHDLSKIVIEYNPIDLAYAVSCLPSESRAILYKNLSCITAKVAFIINTDSASRWAIFRRLSDSEVCALIEQMPPDEAVWVLDDIPDRRYRRILELIDSKKALKIRDLQKHGRNTAGRLMTNEFFAFLMETTVKDVSACIRSNPGIDLTRLVFVLDFKGELQGVVTDRSLIINPPEMSLKQIMNQIEHKVLPDATREEVVDLVERYKIAALPVVDEENFLIGAITYEDVVEAIEDIADETIARMAGTTEDVGYQTCHVVQRFLLRAPWLLVTLFAGLISASVMAYFQKISPALLALIIFFIPLINGMSGNVGVQCSTILVRSMATGTLSFGRRRETIFKEMSIGLLTGVVLGILCGLVVYLMGFLGLNIFSGGGIQLGVTVATGVLGASLTATTLGVLSPFFFAKLGVDPALASGPIVTALNDIMSMIIFFLIAGGINFLFFN</sequence>
<dbReference type="SMART" id="SM00116">
    <property type="entry name" value="CBS"/>
    <property type="match status" value="2"/>
</dbReference>
<evidence type="ECO:0000256" key="8">
    <source>
        <dbReference type="PROSITE-ProRule" id="PRU00703"/>
    </source>
</evidence>
<gene>
    <name evidence="11" type="ORF">BN1224_CV15_B_02230</name>
    <name evidence="17" type="ORF">BN1224_DC9_BJ_00030</name>
    <name evidence="13" type="ORF">BN1224_GiD_A_02990</name>
    <name evidence="14" type="ORF">BN1224_H12_CP_00060</name>
    <name evidence="15" type="ORF">BN1224_MUL2216_E_00230</name>
    <name evidence="16" type="ORF">BN1224_Panola_E_01080</name>
    <name evidence="19" type="ORF">BN1224_PB1_B_02850</name>
    <name evidence="18" type="ORF">BN1224_U1271_C_01260</name>
    <name evidence="20" type="ORF">BN1224_UZG1_A_02980</name>
    <name evidence="21" type="ORF">BN1224_Wien2_E_00710</name>
    <name evidence="22" type="ORF">BN1224_YK41_BE_00240</name>
    <name evidence="12" type="ORF">CWL029c_C_01260</name>
</gene>
<accession>A0A0F7WFP5</accession>
<feature type="transmembrane region" description="Helical" evidence="9">
    <location>
        <begin position="425"/>
        <end position="452"/>
    </location>
</feature>
<evidence type="ECO:0000313" key="20">
    <source>
        <dbReference type="EMBL" id="CRI51443.1"/>
    </source>
</evidence>
<dbReference type="EMBL" id="LN847226">
    <property type="protein sequence ID" value="CRI45762.1"/>
    <property type="molecule type" value="Genomic_DNA"/>
</dbReference>
<keyword evidence="6 9" id="KW-1133">Transmembrane helix</keyword>
<evidence type="ECO:0000256" key="6">
    <source>
        <dbReference type="ARBA" id="ARBA00022989"/>
    </source>
</evidence>
<dbReference type="Pfam" id="PF03448">
    <property type="entry name" value="MgtE_N"/>
    <property type="match status" value="1"/>
</dbReference>
<keyword evidence="7 9" id="KW-0472">Membrane</keyword>
<dbReference type="EMBL" id="LN846998">
    <property type="protein sequence ID" value="CRI37900.1"/>
    <property type="molecule type" value="Genomic_DNA"/>
</dbReference>
<dbReference type="PROSITE" id="PS51371">
    <property type="entry name" value="CBS"/>
    <property type="match status" value="1"/>
</dbReference>
<dbReference type="EMBL" id="LN847231">
    <property type="protein sequence ID" value="CRI46891.1"/>
    <property type="molecule type" value="Genomic_DNA"/>
</dbReference>
<dbReference type="Pfam" id="PF00571">
    <property type="entry name" value="CBS"/>
    <property type="match status" value="2"/>
</dbReference>
<organism evidence="16">
    <name type="scientific">Chlamydia pneumoniae</name>
    <name type="common">Chlamydophila pneumoniae</name>
    <dbReference type="NCBI Taxonomy" id="83558"/>
    <lineage>
        <taxon>Bacteria</taxon>
        <taxon>Pseudomonadati</taxon>
        <taxon>Chlamydiota</taxon>
        <taxon>Chlamydiia</taxon>
        <taxon>Chlamydiales</taxon>
        <taxon>Chlamydiaceae</taxon>
        <taxon>Chlamydia/Chlamydophila group</taxon>
        <taxon>Chlamydia</taxon>
    </lineage>
</organism>
<dbReference type="CDD" id="cd04606">
    <property type="entry name" value="CBS_pair_Mg_transporter"/>
    <property type="match status" value="1"/>
</dbReference>
<dbReference type="EMBL" id="LN847244">
    <property type="protein sequence ID" value="CRI49186.1"/>
    <property type="molecule type" value="Genomic_DNA"/>
</dbReference>
<dbReference type="GO" id="GO:0005886">
    <property type="term" value="C:plasma membrane"/>
    <property type="evidence" value="ECO:0007669"/>
    <property type="project" value="UniProtKB-SubCell"/>
</dbReference>
<dbReference type="PATRIC" id="fig|83558.13.peg.306"/>
<dbReference type="PANTHER" id="PTHR43773">
    <property type="entry name" value="MAGNESIUM TRANSPORTER MGTE"/>
    <property type="match status" value="1"/>
</dbReference>
<dbReference type="AlphaFoldDB" id="A0A0F7WFP5"/>
<evidence type="ECO:0000313" key="16">
    <source>
        <dbReference type="EMBL" id="CRI46891.1"/>
    </source>
</evidence>
<dbReference type="EMBL" id="LN847245">
    <property type="protein sequence ID" value="CRI51443.1"/>
    <property type="molecule type" value="Genomic_DNA"/>
</dbReference>
<evidence type="ECO:0000313" key="15">
    <source>
        <dbReference type="EMBL" id="CRI45762.1"/>
    </source>
</evidence>
<dbReference type="InterPro" id="IPR046342">
    <property type="entry name" value="CBS_dom_sf"/>
</dbReference>
<evidence type="ECO:0000256" key="5">
    <source>
        <dbReference type="ARBA" id="ARBA00022842"/>
    </source>
</evidence>
<comment type="similarity">
    <text evidence="2 9">Belongs to the SLC41A transporter family.</text>
</comment>
<dbReference type="InterPro" id="IPR006669">
    <property type="entry name" value="MgtE_transporter"/>
</dbReference>
<dbReference type="EMBL" id="LN847240">
    <property type="protein sequence ID" value="CRI50316.1"/>
    <property type="molecule type" value="Genomic_DNA"/>
</dbReference>
<evidence type="ECO:0000256" key="2">
    <source>
        <dbReference type="ARBA" id="ARBA00009749"/>
    </source>
</evidence>
<dbReference type="EMBL" id="LN847008">
    <property type="protein sequence ID" value="CRI41298.1"/>
    <property type="molecule type" value="Genomic_DNA"/>
</dbReference>
<dbReference type="EMBL" id="LN847003">
    <property type="protein sequence ID" value="CRI40166.1"/>
    <property type="molecule type" value="Genomic_DNA"/>
</dbReference>
<evidence type="ECO:0000313" key="13">
    <source>
        <dbReference type="EMBL" id="CRI41298.1"/>
    </source>
</evidence>
<evidence type="ECO:0000256" key="1">
    <source>
        <dbReference type="ARBA" id="ARBA00004141"/>
    </source>
</evidence>
<feature type="transmembrane region" description="Helical" evidence="9">
    <location>
        <begin position="472"/>
        <end position="490"/>
    </location>
</feature>
<dbReference type="Pfam" id="PF01769">
    <property type="entry name" value="MgtE"/>
    <property type="match status" value="1"/>
</dbReference>
<dbReference type="SUPFAM" id="SSF54631">
    <property type="entry name" value="CBS-domain pair"/>
    <property type="match status" value="1"/>
</dbReference>
<name>A0A0F7WFP5_CHLPN</name>
<evidence type="ECO:0000256" key="7">
    <source>
        <dbReference type="ARBA" id="ARBA00023136"/>
    </source>
</evidence>
<evidence type="ECO:0000313" key="14">
    <source>
        <dbReference type="EMBL" id="CRI43517.1"/>
    </source>
</evidence>
<dbReference type="Gene3D" id="3.10.580.10">
    <property type="entry name" value="CBS-domain"/>
    <property type="match status" value="1"/>
</dbReference>
<evidence type="ECO:0000256" key="9">
    <source>
        <dbReference type="RuleBase" id="RU362011"/>
    </source>
</evidence>
<protein>
    <recommendedName>
        <fullName evidence="9">Magnesium transporter MgtE</fullName>
    </recommendedName>
</protein>
<dbReference type="EMBL" id="LN849033">
    <property type="protein sequence ID" value="CRI72935.1"/>
    <property type="molecule type" value="Genomic_DNA"/>
</dbReference>
<comment type="subunit">
    <text evidence="9">Homodimer.</text>
</comment>
<dbReference type="InterPro" id="IPR000644">
    <property type="entry name" value="CBS_dom"/>
</dbReference>
<evidence type="ECO:0000259" key="10">
    <source>
        <dbReference type="PROSITE" id="PS51371"/>
    </source>
</evidence>
<evidence type="ECO:0000313" key="17">
    <source>
        <dbReference type="EMBL" id="CRI47748.1"/>
    </source>
</evidence>
<dbReference type="EMBL" id="LN847041">
    <property type="protein sequence ID" value="CRI47748.1"/>
    <property type="molecule type" value="Genomic_DNA"/>
</dbReference>
<dbReference type="InterPro" id="IPR036739">
    <property type="entry name" value="SLC41_membr_dom_sf"/>
</dbReference>
<comment type="subcellular location">
    <subcellularLocation>
        <location evidence="9">Cell membrane</location>
        <topology evidence="9">Multi-pass membrane protein</topology>
    </subcellularLocation>
    <subcellularLocation>
        <location evidence="1">Membrane</location>
        <topology evidence="1">Multi-pass membrane protein</topology>
    </subcellularLocation>
</comment>
<keyword evidence="4 9" id="KW-0812">Transmembrane</keyword>
<comment type="function">
    <text evidence="9">Acts as a magnesium transporter.</text>
</comment>
<keyword evidence="9" id="KW-0479">Metal-binding</keyword>
<dbReference type="InterPro" id="IPR006668">
    <property type="entry name" value="Mg_transptr_MgtE_intracell_dom"/>
</dbReference>
<reference evidence="16" key="1">
    <citation type="submission" date="2015-05" db="EMBL/GenBank/DDBJ databases">
        <authorList>
            <person name="Rattei Thomas"/>
        </authorList>
    </citation>
    <scope>NUCLEOTIDE SEQUENCE</scope>
    <source>
        <strain evidence="11">CV15</strain>
        <strain evidence="12">CWL029c</strain>
        <strain evidence="17">DC9</strain>
        <strain evidence="13">GiD</strain>
        <strain evidence="14">H12</strain>
        <strain evidence="15">MUL2216</strain>
        <strain evidence="16">Panola</strain>
        <strain evidence="19">PB1</strain>
        <strain evidence="18">U1271</strain>
        <strain evidence="20">UZG1</strain>
        <strain evidence="21">Wien2</strain>
        <strain evidence="22">YK41</strain>
    </source>
</reference>
<keyword evidence="8" id="KW-0129">CBS domain</keyword>
<dbReference type="EMBL" id="LN847252">
    <property type="protein sequence ID" value="CRI52585.1"/>
    <property type="molecule type" value="Genomic_DNA"/>
</dbReference>
<dbReference type="NCBIfam" id="TIGR00400">
    <property type="entry name" value="mgtE"/>
    <property type="match status" value="1"/>
</dbReference>
<dbReference type="PANTHER" id="PTHR43773:SF1">
    <property type="entry name" value="MAGNESIUM TRANSPORTER MGTE"/>
    <property type="match status" value="1"/>
</dbReference>
<evidence type="ECO:0000313" key="18">
    <source>
        <dbReference type="EMBL" id="CRI49186.1"/>
    </source>
</evidence>
<evidence type="ECO:0000313" key="12">
    <source>
        <dbReference type="EMBL" id="CRI40166.1"/>
    </source>
</evidence>
<keyword evidence="9" id="KW-1003">Cell membrane</keyword>
<feature type="transmembrane region" description="Helical" evidence="9">
    <location>
        <begin position="389"/>
        <end position="413"/>
    </location>
</feature>
<feature type="domain" description="CBS" evidence="10">
    <location>
        <begin position="231"/>
        <end position="287"/>
    </location>
</feature>
<evidence type="ECO:0000256" key="3">
    <source>
        <dbReference type="ARBA" id="ARBA00022448"/>
    </source>
</evidence>
<evidence type="ECO:0000313" key="21">
    <source>
        <dbReference type="EMBL" id="CRI52585.1"/>
    </source>
</evidence>
<dbReference type="Gene3D" id="1.25.60.10">
    <property type="entry name" value="MgtE N-terminal domain-like"/>
    <property type="match status" value="1"/>
</dbReference>
<dbReference type="EMBL" id="LN847149">
    <property type="protein sequence ID" value="CRI43517.1"/>
    <property type="molecule type" value="Genomic_DNA"/>
</dbReference>
<dbReference type="InterPro" id="IPR038076">
    <property type="entry name" value="MgtE_N_sf"/>
</dbReference>
<dbReference type="Gene3D" id="1.10.357.20">
    <property type="entry name" value="SLC41 divalent cation transporters, integral membrane domain"/>
    <property type="match status" value="1"/>
</dbReference>
<dbReference type="SMART" id="SM00924">
    <property type="entry name" value="MgtE_N"/>
    <property type="match status" value="1"/>
</dbReference>
<evidence type="ECO:0000313" key="22">
    <source>
        <dbReference type="EMBL" id="CRI72935.1"/>
    </source>
</evidence>
<dbReference type="SUPFAM" id="SSF158791">
    <property type="entry name" value="MgtE N-terminal domain-like"/>
    <property type="match status" value="1"/>
</dbReference>
<dbReference type="GO" id="GO:0015095">
    <property type="term" value="F:magnesium ion transmembrane transporter activity"/>
    <property type="evidence" value="ECO:0007669"/>
    <property type="project" value="UniProtKB-UniRule"/>
</dbReference>
<dbReference type="InterPro" id="IPR006667">
    <property type="entry name" value="SLC41_membr_dom"/>
</dbReference>
<evidence type="ECO:0000256" key="4">
    <source>
        <dbReference type="ARBA" id="ARBA00022692"/>
    </source>
</evidence>
<feature type="transmembrane region" description="Helical" evidence="9">
    <location>
        <begin position="314"/>
        <end position="334"/>
    </location>
</feature>